<evidence type="ECO:0000256" key="1">
    <source>
        <dbReference type="ARBA" id="ARBA00022898"/>
    </source>
</evidence>
<dbReference type="RefSeq" id="XP_033678637.1">
    <property type="nucleotide sequence ID" value="XM_033831190.1"/>
</dbReference>
<name>A0A6A6I153_9PLEO</name>
<dbReference type="GO" id="GO:0006520">
    <property type="term" value="P:amino acid metabolic process"/>
    <property type="evidence" value="ECO:0007669"/>
    <property type="project" value="TreeGrafter"/>
</dbReference>
<dbReference type="SUPFAM" id="SSF53383">
    <property type="entry name" value="PLP-dependent transferases"/>
    <property type="match status" value="1"/>
</dbReference>
<evidence type="ECO:0000313" key="3">
    <source>
        <dbReference type="EMBL" id="KAF2243633.1"/>
    </source>
</evidence>
<dbReference type="PANTHER" id="PTHR43795:SF39">
    <property type="entry name" value="AMINOTRANSFERASE CLASS I_CLASSII DOMAIN-CONTAINING PROTEIN"/>
    <property type="match status" value="1"/>
</dbReference>
<protein>
    <submittedName>
        <fullName evidence="3">PLP-dependent transferase</fullName>
    </submittedName>
</protein>
<keyword evidence="3" id="KW-0808">Transferase</keyword>
<gene>
    <name evidence="3" type="ORF">BU26DRAFT_533957</name>
</gene>
<sequence>MRDLASKILTKQWHPVTNPDGLVNLGTAENYLMLDDVAKFVKSQDLNLQGDDFNYGEGPWGSVRLRTAMANFINSHFSPTTPLKPGELTLTNGCSSLFNMLGHVLGDGAGDGILLTMPSYVAFQSDFGLLAKMTPIFVPFAGVDQFAPESLSCYEAARQKAEEQGVRIRALMLCNPHNPLGRCYPASTLTALLKFCAQHKIHLLADEIYAMSVYSTPSSPSSSSSCVPFTSILSLPWTQYISPDYLHHVYGLSKDFASGGLRIGSLWTQNAELQRAVSAIAMFHWSGTVNDVLAATILGDSDFVDSFLEKSRKRLADANALARKVLDEAGICYAPGTNAGFYLWIDLSPWLREEGGEDGWEREGKLAERLLKEKLFLTGGGMQAAEQPGWFRLVFSNKEVVLKEGLKRLRKVLDGK</sequence>
<organism evidence="3 4">
    <name type="scientific">Trematosphaeria pertusa</name>
    <dbReference type="NCBI Taxonomy" id="390896"/>
    <lineage>
        <taxon>Eukaryota</taxon>
        <taxon>Fungi</taxon>
        <taxon>Dikarya</taxon>
        <taxon>Ascomycota</taxon>
        <taxon>Pezizomycotina</taxon>
        <taxon>Dothideomycetes</taxon>
        <taxon>Pleosporomycetidae</taxon>
        <taxon>Pleosporales</taxon>
        <taxon>Massarineae</taxon>
        <taxon>Trematosphaeriaceae</taxon>
        <taxon>Trematosphaeria</taxon>
    </lineage>
</organism>
<dbReference type="GeneID" id="54584520"/>
<proteinExistence type="predicted"/>
<dbReference type="Proteomes" id="UP000800094">
    <property type="component" value="Unassembled WGS sequence"/>
</dbReference>
<evidence type="ECO:0000259" key="2">
    <source>
        <dbReference type="Pfam" id="PF00155"/>
    </source>
</evidence>
<reference evidence="3" key="1">
    <citation type="journal article" date="2020" name="Stud. Mycol.">
        <title>101 Dothideomycetes genomes: a test case for predicting lifestyles and emergence of pathogens.</title>
        <authorList>
            <person name="Haridas S."/>
            <person name="Albert R."/>
            <person name="Binder M."/>
            <person name="Bloem J."/>
            <person name="Labutti K."/>
            <person name="Salamov A."/>
            <person name="Andreopoulos B."/>
            <person name="Baker S."/>
            <person name="Barry K."/>
            <person name="Bills G."/>
            <person name="Bluhm B."/>
            <person name="Cannon C."/>
            <person name="Castanera R."/>
            <person name="Culley D."/>
            <person name="Daum C."/>
            <person name="Ezra D."/>
            <person name="Gonzalez J."/>
            <person name="Henrissat B."/>
            <person name="Kuo A."/>
            <person name="Liang C."/>
            <person name="Lipzen A."/>
            <person name="Lutzoni F."/>
            <person name="Magnuson J."/>
            <person name="Mondo S."/>
            <person name="Nolan M."/>
            <person name="Ohm R."/>
            <person name="Pangilinan J."/>
            <person name="Park H.-J."/>
            <person name="Ramirez L."/>
            <person name="Alfaro M."/>
            <person name="Sun H."/>
            <person name="Tritt A."/>
            <person name="Yoshinaga Y."/>
            <person name="Zwiers L.-H."/>
            <person name="Turgeon B."/>
            <person name="Goodwin S."/>
            <person name="Spatafora J."/>
            <person name="Crous P."/>
            <person name="Grigoriev I."/>
        </authorList>
    </citation>
    <scope>NUCLEOTIDE SEQUENCE</scope>
    <source>
        <strain evidence="3">CBS 122368</strain>
    </source>
</reference>
<dbReference type="EMBL" id="ML987204">
    <property type="protein sequence ID" value="KAF2243633.1"/>
    <property type="molecule type" value="Genomic_DNA"/>
</dbReference>
<evidence type="ECO:0000313" key="4">
    <source>
        <dbReference type="Proteomes" id="UP000800094"/>
    </source>
</evidence>
<dbReference type="OrthoDB" id="7042322at2759"/>
<keyword evidence="1" id="KW-0663">Pyridoxal phosphate</keyword>
<feature type="domain" description="Aminotransferase class I/classII large" evidence="2">
    <location>
        <begin position="22"/>
        <end position="408"/>
    </location>
</feature>
<dbReference type="InterPro" id="IPR015424">
    <property type="entry name" value="PyrdxlP-dep_Trfase"/>
</dbReference>
<dbReference type="InterPro" id="IPR015421">
    <property type="entry name" value="PyrdxlP-dep_Trfase_major"/>
</dbReference>
<dbReference type="Pfam" id="PF00155">
    <property type="entry name" value="Aminotran_1_2"/>
    <property type="match status" value="1"/>
</dbReference>
<dbReference type="GO" id="GO:0008483">
    <property type="term" value="F:transaminase activity"/>
    <property type="evidence" value="ECO:0007669"/>
    <property type="project" value="TreeGrafter"/>
</dbReference>
<accession>A0A6A6I153</accession>
<dbReference type="GO" id="GO:0030170">
    <property type="term" value="F:pyridoxal phosphate binding"/>
    <property type="evidence" value="ECO:0007669"/>
    <property type="project" value="InterPro"/>
</dbReference>
<dbReference type="InterPro" id="IPR050478">
    <property type="entry name" value="Ethylene_sulfur-biosynth"/>
</dbReference>
<dbReference type="AlphaFoldDB" id="A0A6A6I153"/>
<keyword evidence="4" id="KW-1185">Reference proteome</keyword>
<dbReference type="InterPro" id="IPR015422">
    <property type="entry name" value="PyrdxlP-dep_Trfase_small"/>
</dbReference>
<dbReference type="PRINTS" id="PR00753">
    <property type="entry name" value="ACCSYNTHASE"/>
</dbReference>
<dbReference type="InterPro" id="IPR004839">
    <property type="entry name" value="Aminotransferase_I/II_large"/>
</dbReference>
<dbReference type="PANTHER" id="PTHR43795">
    <property type="entry name" value="BIFUNCTIONAL ASPARTATE AMINOTRANSFERASE AND GLUTAMATE/ASPARTATE-PREPHENATE AMINOTRANSFERASE-RELATED"/>
    <property type="match status" value="1"/>
</dbReference>
<dbReference type="Gene3D" id="3.90.1150.10">
    <property type="entry name" value="Aspartate Aminotransferase, domain 1"/>
    <property type="match status" value="1"/>
</dbReference>
<dbReference type="Gene3D" id="3.40.640.10">
    <property type="entry name" value="Type I PLP-dependent aspartate aminotransferase-like (Major domain)"/>
    <property type="match status" value="1"/>
</dbReference>
<dbReference type="CDD" id="cd00609">
    <property type="entry name" value="AAT_like"/>
    <property type="match status" value="1"/>
</dbReference>